<dbReference type="EC" id="2.7.7.48" evidence="1"/>
<feature type="domain" description="RDRP core" evidence="3">
    <location>
        <begin position="38"/>
        <end position="154"/>
    </location>
</feature>
<accession>A0AAQ3NXP2</accession>
<dbReference type="Pfam" id="PF05183">
    <property type="entry name" value="RdRP"/>
    <property type="match status" value="1"/>
</dbReference>
<keyword evidence="1" id="KW-0943">RNA-mediated gene silencing</keyword>
<comment type="catalytic activity">
    <reaction evidence="1">
        <text>RNA(n) + a ribonucleoside 5'-triphosphate = RNA(n+1) + diphosphate</text>
        <dbReference type="Rhea" id="RHEA:21248"/>
        <dbReference type="Rhea" id="RHEA-COMP:14527"/>
        <dbReference type="Rhea" id="RHEA-COMP:17342"/>
        <dbReference type="ChEBI" id="CHEBI:33019"/>
        <dbReference type="ChEBI" id="CHEBI:61557"/>
        <dbReference type="ChEBI" id="CHEBI:140395"/>
        <dbReference type="EC" id="2.7.7.48"/>
    </reaction>
</comment>
<evidence type="ECO:0000256" key="1">
    <source>
        <dbReference type="RuleBase" id="RU363098"/>
    </source>
</evidence>
<protein>
    <recommendedName>
        <fullName evidence="1">RNA-dependent RNA polymerase</fullName>
        <ecNumber evidence="1">2.7.7.48</ecNumber>
    </recommendedName>
</protein>
<keyword evidence="1" id="KW-0696">RNA-directed RNA polymerase</keyword>
<dbReference type="InterPro" id="IPR057596">
    <property type="entry name" value="RDRP_core"/>
</dbReference>
<dbReference type="GO" id="GO:0031380">
    <property type="term" value="C:nuclear RNA-directed RNA polymerase complex"/>
    <property type="evidence" value="ECO:0007669"/>
    <property type="project" value="TreeGrafter"/>
</dbReference>
<dbReference type="InterPro" id="IPR007855">
    <property type="entry name" value="RDRP"/>
</dbReference>
<dbReference type="AlphaFoldDB" id="A0AAQ3NXP2"/>
<keyword evidence="1" id="KW-0694">RNA-binding</keyword>
<proteinExistence type="inferred from homology"/>
<sequence>MAEVRQDGSVNPGGVQEDEEIDNLLDLEDMSKGMGETELKLSTHQPPLLIQCRLFHMGRTIKDTLLVNKKLVPRTIQVRHSMIKAEKDLSLNMQSINSLEVVNTSIKPNRTYLSKNLITLLSYGGMPTEFFKALLESNLEDANHVFSNKRVALRASLIMAPWMNTLQQK</sequence>
<comment type="similarity">
    <text evidence="1">Belongs to the RdRP family.</text>
</comment>
<evidence type="ECO:0000256" key="2">
    <source>
        <dbReference type="SAM" id="MobiDB-lite"/>
    </source>
</evidence>
<dbReference type="EMBL" id="CP144699">
    <property type="protein sequence ID" value="WVZ18416.1"/>
    <property type="molecule type" value="Genomic_DNA"/>
</dbReference>
<evidence type="ECO:0000313" key="5">
    <source>
        <dbReference type="Proteomes" id="UP001374535"/>
    </source>
</evidence>
<dbReference type="GO" id="GO:0030422">
    <property type="term" value="P:siRNA processing"/>
    <property type="evidence" value="ECO:0007669"/>
    <property type="project" value="TreeGrafter"/>
</dbReference>
<keyword evidence="1" id="KW-0548">Nucleotidyltransferase</keyword>
<feature type="region of interest" description="Disordered" evidence="2">
    <location>
        <begin position="1"/>
        <end position="21"/>
    </location>
</feature>
<dbReference type="PANTHER" id="PTHR23079">
    <property type="entry name" value="RNA-DEPENDENT RNA POLYMERASE"/>
    <property type="match status" value="1"/>
</dbReference>
<comment type="function">
    <text evidence="1">Probably involved in the RNA silencing pathway and required for the generation of small interfering RNAs (siRNAs).</text>
</comment>
<dbReference type="Proteomes" id="UP001374535">
    <property type="component" value="Chromosome 2"/>
</dbReference>
<organism evidence="4 5">
    <name type="scientific">Vigna mungo</name>
    <name type="common">Black gram</name>
    <name type="synonym">Phaseolus mungo</name>
    <dbReference type="NCBI Taxonomy" id="3915"/>
    <lineage>
        <taxon>Eukaryota</taxon>
        <taxon>Viridiplantae</taxon>
        <taxon>Streptophyta</taxon>
        <taxon>Embryophyta</taxon>
        <taxon>Tracheophyta</taxon>
        <taxon>Spermatophyta</taxon>
        <taxon>Magnoliopsida</taxon>
        <taxon>eudicotyledons</taxon>
        <taxon>Gunneridae</taxon>
        <taxon>Pentapetalae</taxon>
        <taxon>rosids</taxon>
        <taxon>fabids</taxon>
        <taxon>Fabales</taxon>
        <taxon>Fabaceae</taxon>
        <taxon>Papilionoideae</taxon>
        <taxon>50 kb inversion clade</taxon>
        <taxon>NPAAA clade</taxon>
        <taxon>indigoferoid/millettioid clade</taxon>
        <taxon>Phaseoleae</taxon>
        <taxon>Vigna</taxon>
    </lineage>
</organism>
<name>A0AAQ3NXP2_VIGMU</name>
<dbReference type="PANTHER" id="PTHR23079:SF55">
    <property type="entry name" value="RNA-DIRECTED RNA POLYMERASE"/>
    <property type="match status" value="1"/>
</dbReference>
<keyword evidence="1" id="KW-0808">Transferase</keyword>
<keyword evidence="5" id="KW-1185">Reference proteome</keyword>
<reference evidence="4 5" key="1">
    <citation type="journal article" date="2023" name="Life. Sci Alliance">
        <title>Evolutionary insights into 3D genome organization and epigenetic landscape of Vigna mungo.</title>
        <authorList>
            <person name="Junaid A."/>
            <person name="Singh B."/>
            <person name="Bhatia S."/>
        </authorList>
    </citation>
    <scope>NUCLEOTIDE SEQUENCE [LARGE SCALE GENOMIC DNA]</scope>
    <source>
        <strain evidence="4">Urdbean</strain>
    </source>
</reference>
<dbReference type="GO" id="GO:0003723">
    <property type="term" value="F:RNA binding"/>
    <property type="evidence" value="ECO:0007669"/>
    <property type="project" value="UniProtKB-KW"/>
</dbReference>
<gene>
    <name evidence="4" type="ORF">V8G54_005738</name>
</gene>
<evidence type="ECO:0000259" key="3">
    <source>
        <dbReference type="Pfam" id="PF05183"/>
    </source>
</evidence>
<evidence type="ECO:0000313" key="4">
    <source>
        <dbReference type="EMBL" id="WVZ18416.1"/>
    </source>
</evidence>
<dbReference type="GO" id="GO:0003968">
    <property type="term" value="F:RNA-directed RNA polymerase activity"/>
    <property type="evidence" value="ECO:0007669"/>
    <property type="project" value="UniProtKB-KW"/>
</dbReference>